<dbReference type="Gene3D" id="3.40.50.300">
    <property type="entry name" value="P-loop containing nucleotide triphosphate hydrolases"/>
    <property type="match status" value="1"/>
</dbReference>
<sequence>MSSGASAEASGNRSIAGRDIGLAITGDHTLFVGRMTAPLPPEAYELPACTSATANLPDANGLFVGRERELSYLNRVFTQVGSVVVHAVRGLGGVGKSTLAVRWAAGRSDSYNPVWWMTAETEADLDAGLADLAVALRPALGDMLSRKALRDLAVQWLSTHEGWLLILDNVSDPAHVKPLLDRATNGRYLITTRRAAGWQGIAETLSLGVLDPPEAVELFESVYCGPVAGGATESGPVVGRADVHEPVAGVDELCRELGFLPLAVRQAASYCREADITPERYREQLAAYPEQVLAHAPAGGRTVARVWRVTLDRLADTPLPGQILRVIAWWAPDGIHRSYLEPLGSPPQVTEALRRLAAHSMITLRGDEISVHRLVQAVARAGEPGDPHRSPEAVAAARDTAAALLHEPAVEAARAIQTDWFTHAEAYLGHREADTEESVRLLVLVDRWRRTFQDEGGVETVQRVVELASRICGPRHPVTLLARANLAEELLARGHWTAARDFLLRNLISTAFTCGRKHPDRIMARARLAGPTLASGNVFAALGIVTRCLRRAERALGPDHEVTVKIGIMVANVWVQLAEVFPRRTVPRAVSEVERLYARADPAGDAALMLTADLLSLHTMSGNLEQAFYMAEEFAEGLAVSHGEAHASTLYARAQQLELLMEYGQTGRARTVLDPLRADWERLTAAQVSRIPGALLRAMERLLLALPAVASDR</sequence>
<dbReference type="PANTHER" id="PTHR35205:SF1">
    <property type="entry name" value="ZU5 DOMAIN-CONTAINING PROTEIN"/>
    <property type="match status" value="1"/>
</dbReference>
<gene>
    <name evidence="1" type="ORF">WB403_34555</name>
</gene>
<reference evidence="1 2" key="1">
    <citation type="submission" date="2024-03" db="EMBL/GenBank/DDBJ databases">
        <title>First Report of Pectobacterium brasiliscabiei causing potato scab in china.</title>
        <authorList>
            <person name="Handique U."/>
        </authorList>
    </citation>
    <scope>NUCLEOTIDE SEQUENCE [LARGE SCALE GENOMIC DNA]</scope>
    <source>
        <strain evidence="1 2">ZRIMU1503</strain>
    </source>
</reference>
<dbReference type="InterPro" id="IPR027417">
    <property type="entry name" value="P-loop_NTPase"/>
</dbReference>
<evidence type="ECO:0000313" key="1">
    <source>
        <dbReference type="EMBL" id="MEI5614268.1"/>
    </source>
</evidence>
<protein>
    <submittedName>
        <fullName evidence="1">Tetratricopeptide repeat protein</fullName>
    </submittedName>
</protein>
<name>A0ABU8GM33_9ACTN</name>
<dbReference type="InterPro" id="IPR011990">
    <property type="entry name" value="TPR-like_helical_dom_sf"/>
</dbReference>
<dbReference type="Gene3D" id="1.25.40.10">
    <property type="entry name" value="Tetratricopeptide repeat domain"/>
    <property type="match status" value="1"/>
</dbReference>
<dbReference type="RefSeq" id="WP_336541042.1">
    <property type="nucleotide sequence ID" value="NZ_JBBAYL010000022.1"/>
</dbReference>
<organism evidence="1 2">
    <name type="scientific">Streptomyces brasiliscabiei</name>
    <dbReference type="NCBI Taxonomy" id="2736302"/>
    <lineage>
        <taxon>Bacteria</taxon>
        <taxon>Bacillati</taxon>
        <taxon>Actinomycetota</taxon>
        <taxon>Actinomycetes</taxon>
        <taxon>Kitasatosporales</taxon>
        <taxon>Streptomycetaceae</taxon>
        <taxon>Streptomyces</taxon>
    </lineage>
</organism>
<dbReference type="EMBL" id="JBBAYM010000027">
    <property type="protein sequence ID" value="MEI5614268.1"/>
    <property type="molecule type" value="Genomic_DNA"/>
</dbReference>
<accession>A0ABU8GM33</accession>
<proteinExistence type="predicted"/>
<keyword evidence="2" id="KW-1185">Reference proteome</keyword>
<dbReference type="Proteomes" id="UP001365781">
    <property type="component" value="Unassembled WGS sequence"/>
</dbReference>
<evidence type="ECO:0000313" key="2">
    <source>
        <dbReference type="Proteomes" id="UP001365781"/>
    </source>
</evidence>
<dbReference type="PANTHER" id="PTHR35205">
    <property type="entry name" value="NB-ARC AND TPR DOMAIN PROTEIN"/>
    <property type="match status" value="1"/>
</dbReference>
<dbReference type="SUPFAM" id="SSF52540">
    <property type="entry name" value="P-loop containing nucleoside triphosphate hydrolases"/>
    <property type="match status" value="1"/>
</dbReference>
<comment type="caution">
    <text evidence="1">The sequence shown here is derived from an EMBL/GenBank/DDBJ whole genome shotgun (WGS) entry which is preliminary data.</text>
</comment>